<organism evidence="2 3">
    <name type="scientific">Vibrio crassostreae</name>
    <dbReference type="NCBI Taxonomy" id="246167"/>
    <lineage>
        <taxon>Bacteria</taxon>
        <taxon>Pseudomonadati</taxon>
        <taxon>Pseudomonadota</taxon>
        <taxon>Gammaproteobacteria</taxon>
        <taxon>Vibrionales</taxon>
        <taxon>Vibrionaceae</taxon>
        <taxon>Vibrio</taxon>
    </lineage>
</organism>
<comment type="caution">
    <text evidence="2">The sequence shown here is derived from an EMBL/GenBank/DDBJ whole genome shotgun (WGS) entry which is preliminary data.</text>
</comment>
<evidence type="ECO:0000313" key="2">
    <source>
        <dbReference type="EMBL" id="CDT25456.1"/>
    </source>
</evidence>
<dbReference type="Pfam" id="PF13175">
    <property type="entry name" value="AAA_15"/>
    <property type="match status" value="1"/>
</dbReference>
<name>A0ABM9QSL0_9VIBR</name>
<dbReference type="PANTHER" id="PTHR43581">
    <property type="entry name" value="ATP/GTP PHOSPHATASE"/>
    <property type="match status" value="1"/>
</dbReference>
<protein>
    <recommendedName>
        <fullName evidence="1">Endonuclease GajA/Old nuclease/RecF-like AAA domain-containing protein</fullName>
    </recommendedName>
</protein>
<dbReference type="InterPro" id="IPR041685">
    <property type="entry name" value="AAA_GajA/Old/RecF-like"/>
</dbReference>
<accession>A0ABM9QSL0</accession>
<dbReference type="RefSeq" id="WP_048666429.1">
    <property type="nucleotide sequence ID" value="NZ_AP025476.1"/>
</dbReference>
<dbReference type="PANTHER" id="PTHR43581:SF2">
    <property type="entry name" value="EXCINUCLEASE ATPASE SUBUNIT"/>
    <property type="match status" value="1"/>
</dbReference>
<sequence length="529" mass="61877">MKAIRVRNLRSFDNNSEQEYVELKPITVFIGKNSCGKSSLLRTFPLLRQSIEANTSGPILWYGQYVDYGAFSEAKNKTSEDNSIFFDYKFDLNVHNKGYPSKLKNCTHPVELNLEVTEKNKRTTTKSIRLNVSGIDFYIDFSLEDTIFLDGVNLNVDFFSYNLRNSFIPTIERSDFDHNMLTKEEIETFDLDINNDSEIELNEDINDYLDELNEAYNANDAISRENIKKIISILKPLLEEDIYDDTNLEYMLVDHLNFSSKEQIEYKLTSLFKLKRDLTSNEIMQIHYNTTVIYIPEIVNHINRYFEVYAKNIKYVAPLRATAERFYRFQDLRVEEIDHTGSNLAMLLRNLRSHEIKRFQRWSMLHFGFFVSVPETNSLHYEIKVTVNNQTQNISDMGFGFSQILPIVTTLWLETEVPRFRREKSPITFVIEQPELHLHPEFQSILARVFSAIAQNTNNRNKREINIIFETHSKTMLDAIGDYIEENNCPELAGIYIFDKKDTLTSISKSEFDECGDLINWPIGFFSGR</sequence>
<evidence type="ECO:0000313" key="3">
    <source>
        <dbReference type="Proteomes" id="UP000049077"/>
    </source>
</evidence>
<dbReference type="GeneID" id="93900357"/>
<feature type="domain" description="Endonuclease GajA/Old nuclease/RecF-like AAA" evidence="1">
    <location>
        <begin position="1"/>
        <end position="476"/>
    </location>
</feature>
<evidence type="ECO:0000259" key="1">
    <source>
        <dbReference type="Pfam" id="PF13175"/>
    </source>
</evidence>
<dbReference type="InterPro" id="IPR051396">
    <property type="entry name" value="Bact_Antivir_Def_Nuclease"/>
</dbReference>
<gene>
    <name evidence="2" type="ORF">VCR4J5_170161</name>
</gene>
<dbReference type="InterPro" id="IPR027417">
    <property type="entry name" value="P-loop_NTPase"/>
</dbReference>
<dbReference type="EMBL" id="CCJX01000079">
    <property type="protein sequence ID" value="CDT25456.1"/>
    <property type="molecule type" value="Genomic_DNA"/>
</dbReference>
<dbReference type="Proteomes" id="UP000049077">
    <property type="component" value="Unassembled WGS sequence"/>
</dbReference>
<dbReference type="Gene3D" id="3.40.50.300">
    <property type="entry name" value="P-loop containing nucleotide triphosphate hydrolases"/>
    <property type="match status" value="1"/>
</dbReference>
<proteinExistence type="predicted"/>
<reference evidence="2 3" key="1">
    <citation type="submission" date="2014-06" db="EMBL/GenBank/DDBJ databases">
        <authorList>
            <person name="Le Roux F."/>
        </authorList>
    </citation>
    <scope>NUCLEOTIDE SEQUENCE [LARGE SCALE GENOMIC DNA]</scope>
    <source>
        <strain evidence="2 3">J5-4</strain>
    </source>
</reference>
<keyword evidence="3" id="KW-1185">Reference proteome</keyword>
<dbReference type="SUPFAM" id="SSF52540">
    <property type="entry name" value="P-loop containing nucleoside triphosphate hydrolases"/>
    <property type="match status" value="1"/>
</dbReference>